<organism evidence="2 3">
    <name type="scientific">Aedes aegypti</name>
    <name type="common">Yellowfever mosquito</name>
    <name type="synonym">Culex aegypti</name>
    <dbReference type="NCBI Taxonomy" id="7159"/>
    <lineage>
        <taxon>Eukaryota</taxon>
        <taxon>Metazoa</taxon>
        <taxon>Ecdysozoa</taxon>
        <taxon>Arthropoda</taxon>
        <taxon>Hexapoda</taxon>
        <taxon>Insecta</taxon>
        <taxon>Pterygota</taxon>
        <taxon>Neoptera</taxon>
        <taxon>Endopterygota</taxon>
        <taxon>Diptera</taxon>
        <taxon>Nematocera</taxon>
        <taxon>Culicoidea</taxon>
        <taxon>Culicidae</taxon>
        <taxon>Culicinae</taxon>
        <taxon>Aedini</taxon>
        <taxon>Aedes</taxon>
        <taxon>Stegomyia</taxon>
    </lineage>
</organism>
<feature type="non-terminal residue" evidence="2">
    <location>
        <position position="1"/>
    </location>
</feature>
<dbReference type="VEuPathDB" id="VectorBase:AAEL023985"/>
<evidence type="ECO:0000313" key="3">
    <source>
        <dbReference type="Proteomes" id="UP000682892"/>
    </source>
</evidence>
<dbReference type="AlphaFoldDB" id="Q16JC6"/>
<sequence>RNLLLQIHNEYTSITDELESVCHMIASPTSSLMDERPKNVSEMSNPEFAALIEKKHLKECEDSDYVMLEKLLQTRCSVDESDDMFEDGPEEYGPRKMLRRETAIELPVTPSKSNIVSLAESAAPAEDYTVKNERQSASNRNSLRESKNSPVSLSGQNSPRNSQYLQSTYLNPSSFDTSNRLYKKSCESLQKNSSTDTEYSMQPYKFIKQSSNETNSSFNIDNSSIANDLSMDGETSLNSTVIEMLSGANLAPEDRTGFTKRTCSLGTSDSRPGFLKKQFSIEKPGVPGGKVSGSTPEGLERLAPVIPPTVSGSKPPPSKRFTDNLSVLGTKSMMALLKESSSTSTEDTNTGPLREPIPCISTNIVQDEIAKLSSNIKSSTDEDTDPPINETMC</sequence>
<feature type="region of interest" description="Disordered" evidence="1">
    <location>
        <begin position="374"/>
        <end position="393"/>
    </location>
</feature>
<dbReference type="HOGENOM" id="CLU_001390_4_0_1"/>
<dbReference type="OMA" id="DKDAPMA"/>
<gene>
    <name evidence="2" type="ORF">AaeL_AAEL013376</name>
</gene>
<reference evidence="2" key="3">
    <citation type="submission" date="2012-09" db="EMBL/GenBank/DDBJ databases">
        <authorList>
            <consortium name="VectorBase"/>
        </authorList>
    </citation>
    <scope>NUCLEOTIDE SEQUENCE</scope>
    <source>
        <strain evidence="2">Liverpool</strain>
    </source>
</reference>
<name>Q16JC6_AEDAE</name>
<feature type="compositionally biased region" description="Polar residues" evidence="1">
    <location>
        <begin position="148"/>
        <end position="164"/>
    </location>
</feature>
<dbReference type="PhylomeDB" id="Q16JC6"/>
<dbReference type="EMBL" id="CH478017">
    <property type="protein sequence ID" value="EAT34370.1"/>
    <property type="molecule type" value="Genomic_DNA"/>
</dbReference>
<accession>Q16JC6</accession>
<reference evidence="2" key="2">
    <citation type="journal article" date="2007" name="Science">
        <title>Genome sequence of Aedes aegypti, a major arbovirus vector.</title>
        <authorList>
            <person name="Nene V."/>
            <person name="Wortman J.R."/>
            <person name="Lawson D."/>
            <person name="Haas B."/>
            <person name="Kodira C."/>
            <person name="Tu Z.J."/>
            <person name="Loftus B."/>
            <person name="Xi Z."/>
            <person name="Megy K."/>
            <person name="Grabherr M."/>
            <person name="Ren Q."/>
            <person name="Zdobnov E.M."/>
            <person name="Lobo N.F."/>
            <person name="Campbell K.S."/>
            <person name="Brown S.E."/>
            <person name="Bonaldo M.F."/>
            <person name="Zhu J."/>
            <person name="Sinkins S.P."/>
            <person name="Hogenkamp D.G."/>
            <person name="Amedeo P."/>
            <person name="Arensburger P."/>
            <person name="Atkinson P.W."/>
            <person name="Bidwell S."/>
            <person name="Biedler J."/>
            <person name="Birney E."/>
            <person name="Bruggner R.V."/>
            <person name="Costas J."/>
            <person name="Coy M.R."/>
            <person name="Crabtree J."/>
            <person name="Crawford M."/>
            <person name="Debruyn B."/>
            <person name="Decaprio D."/>
            <person name="Eiglmeier K."/>
            <person name="Eisenstadt E."/>
            <person name="El-Dorry H."/>
            <person name="Gelbart W.M."/>
            <person name="Gomes S.L."/>
            <person name="Hammond M."/>
            <person name="Hannick L.I."/>
            <person name="Hogan J.R."/>
            <person name="Holmes M.H."/>
            <person name="Jaffe D."/>
            <person name="Johnston J.S."/>
            <person name="Kennedy R.C."/>
            <person name="Koo H."/>
            <person name="Kravitz S."/>
            <person name="Kriventseva E.V."/>
            <person name="Kulp D."/>
            <person name="Labutti K."/>
            <person name="Lee E."/>
            <person name="Li S."/>
            <person name="Lovin D.D."/>
            <person name="Mao C."/>
            <person name="Mauceli E."/>
            <person name="Menck C.F."/>
            <person name="Miller J.R."/>
            <person name="Montgomery P."/>
            <person name="Mori A."/>
            <person name="Nascimento A.L."/>
            <person name="Naveira H.F."/>
            <person name="Nusbaum C."/>
            <person name="O'leary S."/>
            <person name="Orvis J."/>
            <person name="Pertea M."/>
            <person name="Quesneville H."/>
            <person name="Reidenbach K.R."/>
            <person name="Rogers Y.H."/>
            <person name="Roth C.W."/>
            <person name="Schneider J.R."/>
            <person name="Schatz M."/>
            <person name="Shumway M."/>
            <person name="Stanke M."/>
            <person name="Stinson E.O."/>
            <person name="Tubio J.M."/>
            <person name="Vanzee J.P."/>
            <person name="Verjovski-Almeida S."/>
            <person name="Werner D."/>
            <person name="White O."/>
            <person name="Wyder S."/>
            <person name="Zeng Q."/>
            <person name="Zhao Q."/>
            <person name="Zhao Y."/>
            <person name="Hill C.A."/>
            <person name="Raikhel A.S."/>
            <person name="Soares M.B."/>
            <person name="Knudson D.L."/>
            <person name="Lee N.H."/>
            <person name="Galagan J."/>
            <person name="Salzberg S.L."/>
            <person name="Paulsen I.T."/>
            <person name="Dimopoulos G."/>
            <person name="Collins F.H."/>
            <person name="Birren B."/>
            <person name="Fraser-Liggett C.M."/>
            <person name="Severson D.W."/>
        </authorList>
    </citation>
    <scope>NUCLEOTIDE SEQUENCE [LARGE SCALE GENOMIC DNA]</scope>
    <source>
        <strain evidence="2">Liverpool</strain>
    </source>
</reference>
<reference evidence="2" key="1">
    <citation type="submission" date="2005-10" db="EMBL/GenBank/DDBJ databases">
        <authorList>
            <person name="Loftus B.J."/>
            <person name="Nene V.M."/>
            <person name="Hannick L.I."/>
            <person name="Bidwell S."/>
            <person name="Haas B."/>
            <person name="Amedeo P."/>
            <person name="Orvis J."/>
            <person name="Wortman J.R."/>
            <person name="White O.R."/>
            <person name="Salzberg S."/>
            <person name="Shumway M."/>
            <person name="Koo H."/>
            <person name="Zhao Y."/>
            <person name="Holmes M."/>
            <person name="Miller J."/>
            <person name="Schatz M."/>
            <person name="Pop M."/>
            <person name="Pai G."/>
            <person name="Utterback T."/>
            <person name="Rogers Y.-H."/>
            <person name="Kravitz S."/>
            <person name="Fraser C.M."/>
        </authorList>
    </citation>
    <scope>NUCLEOTIDE SEQUENCE</scope>
    <source>
        <strain evidence="2">Liverpool</strain>
    </source>
</reference>
<proteinExistence type="predicted"/>
<evidence type="ECO:0000313" key="2">
    <source>
        <dbReference type="EMBL" id="EAT34370.1"/>
    </source>
</evidence>
<feature type="region of interest" description="Disordered" evidence="1">
    <location>
        <begin position="121"/>
        <end position="164"/>
    </location>
</feature>
<evidence type="ECO:0000256" key="1">
    <source>
        <dbReference type="SAM" id="MobiDB-lite"/>
    </source>
</evidence>
<dbReference type="Proteomes" id="UP000682892">
    <property type="component" value="Unassembled WGS sequence"/>
</dbReference>
<protein>
    <submittedName>
        <fullName evidence="2">AAEL013376-PA</fullName>
    </submittedName>
</protein>
<dbReference type="STRING" id="7159.Q16JC6"/>